<dbReference type="EMBL" id="CAJJDN010000153">
    <property type="protein sequence ID" value="CAD8124788.1"/>
    <property type="molecule type" value="Genomic_DNA"/>
</dbReference>
<proteinExistence type="predicted"/>
<comment type="caution">
    <text evidence="1">The sequence shown here is derived from an EMBL/GenBank/DDBJ whole genome shotgun (WGS) entry which is preliminary data.</text>
</comment>
<dbReference type="Proteomes" id="UP000692954">
    <property type="component" value="Unassembled WGS sequence"/>
</dbReference>
<keyword evidence="2" id="KW-1185">Reference proteome</keyword>
<gene>
    <name evidence="1" type="ORF">PSON_ATCC_30995.1.T1530125</name>
</gene>
<dbReference type="AlphaFoldDB" id="A0A8S1RAB4"/>
<reference evidence="1" key="1">
    <citation type="submission" date="2021-01" db="EMBL/GenBank/DDBJ databases">
        <authorList>
            <consortium name="Genoscope - CEA"/>
            <person name="William W."/>
        </authorList>
    </citation>
    <scope>NUCLEOTIDE SEQUENCE</scope>
</reference>
<name>A0A8S1RAB4_9CILI</name>
<organism evidence="1 2">
    <name type="scientific">Paramecium sonneborni</name>
    <dbReference type="NCBI Taxonomy" id="65129"/>
    <lineage>
        <taxon>Eukaryota</taxon>
        <taxon>Sar</taxon>
        <taxon>Alveolata</taxon>
        <taxon>Ciliophora</taxon>
        <taxon>Intramacronucleata</taxon>
        <taxon>Oligohymenophorea</taxon>
        <taxon>Peniculida</taxon>
        <taxon>Parameciidae</taxon>
        <taxon>Paramecium</taxon>
    </lineage>
</organism>
<evidence type="ECO:0000313" key="2">
    <source>
        <dbReference type="Proteomes" id="UP000692954"/>
    </source>
</evidence>
<protein>
    <submittedName>
        <fullName evidence="1">Uncharacterized protein</fullName>
    </submittedName>
</protein>
<evidence type="ECO:0000313" key="1">
    <source>
        <dbReference type="EMBL" id="CAD8124788.1"/>
    </source>
</evidence>
<sequence>MQKILRLGILLKQMCQFQDCFIYNRDHCLSFQCVFNDRISFEIRDLINYILTKLNVIIRVKKIHIVNGNNKNQLKLLGYLKMRRFTNIFIRQQIMQLRSSCINQMEQCTDYMQESQYYSTLNIKICFWQKVEGICLEKLCDDFVFKIDQIIIKRIYDIMRYSSYLNCNIIIQQIEFIVQLELLEMMLKVKQDAQQINQEININITKVNVTIKHVKLLRKQPILILGVKIMIKYWIKLYLKIEVVSIDLLFVLNMLEKKIVTLQKIKVVFGLIKNVNQNNVILHHHHLQTMIVNNLEIVWQIQEVIVFQNHYNVKLSIQRLAVIQIHIRREIKFGQILNYIVLFNQIQVYFTIHLTCQILNPNCIFNIQQFGFIDLSCDHISNIKDCMPECTINVFSQSFNLQVLAGCIKKFEQCQLYSKEQCFKTIKGYFCRWDISKLSPHLTRYFFINNIIFELYQFKFIS</sequence>
<accession>A0A8S1RAB4</accession>